<dbReference type="PANTHER" id="PTHR13568:SF4">
    <property type="entry name" value="TRANSMEMBRANE PROTEIN 60"/>
    <property type="match status" value="1"/>
</dbReference>
<feature type="transmembrane region" description="Helical" evidence="1">
    <location>
        <begin position="104"/>
        <end position="128"/>
    </location>
</feature>
<name>D3PJD9_LEPSM</name>
<reference evidence="2" key="1">
    <citation type="submission" date="2010-03" db="EMBL/GenBank/DDBJ databases">
        <title>Atlantic Lepeophtheirus salmonis ESTs and full-length cDNAs.</title>
        <authorList>
            <person name="Yasuike M."/>
            <person name="von Schalburg K."/>
            <person name="Cooper G."/>
            <person name="Leong J."/>
            <person name="Nilsen F."/>
            <person name="Jones S.R.M."/>
            <person name="Koop B.F."/>
        </authorList>
    </citation>
    <scope>NUCLEOTIDE SEQUENCE</scope>
    <source>
        <strain evidence="2">Atlantic form</strain>
        <tissue evidence="2">Mixed tissue</tissue>
    </source>
</reference>
<dbReference type="InterPro" id="IPR019396">
    <property type="entry name" value="TM_Fragile-X-F-assoc"/>
</dbReference>
<dbReference type="EMBL" id="BT121745">
    <property type="protein sequence ID" value="ADD38675.1"/>
    <property type="molecule type" value="mRNA"/>
</dbReference>
<organism evidence="2">
    <name type="scientific">Lepeophtheirus salmonis</name>
    <name type="common">Salmon louse</name>
    <name type="synonym">Caligus salmonis</name>
    <dbReference type="NCBI Taxonomy" id="72036"/>
    <lineage>
        <taxon>Eukaryota</taxon>
        <taxon>Metazoa</taxon>
        <taxon>Ecdysozoa</taxon>
        <taxon>Arthropoda</taxon>
        <taxon>Crustacea</taxon>
        <taxon>Multicrustacea</taxon>
        <taxon>Hexanauplia</taxon>
        <taxon>Copepoda</taxon>
        <taxon>Siphonostomatoida</taxon>
        <taxon>Caligidae</taxon>
        <taxon>Lepeophtheirus</taxon>
    </lineage>
</organism>
<keyword evidence="1" id="KW-0472">Membrane</keyword>
<sequence length="133" mass="15865">MAVLHRALCTWFICLIFLILLVLQLDERTRWSWFIVFIPMWIYDSILILYLLFNMITHCKNGHDGSLRTMKRKIWCFVCIVLKLTAQIMLCLKLENNDRSIYIPLYYVMIPIWIILAISTVDIFFTLISNRSA</sequence>
<keyword evidence="1" id="KW-1133">Transmembrane helix</keyword>
<protein>
    <submittedName>
        <fullName evidence="2">Transmembrane protein 60</fullName>
    </submittedName>
</protein>
<dbReference type="AlphaFoldDB" id="D3PJD9"/>
<evidence type="ECO:0000313" key="2">
    <source>
        <dbReference type="EMBL" id="ADD38675.1"/>
    </source>
</evidence>
<feature type="transmembrane region" description="Helical" evidence="1">
    <location>
        <begin position="7"/>
        <end position="25"/>
    </location>
</feature>
<dbReference type="PANTHER" id="PTHR13568">
    <property type="entry name" value="FAM11A, B PROTEIN"/>
    <property type="match status" value="1"/>
</dbReference>
<proteinExistence type="evidence at transcript level"/>
<evidence type="ECO:0000256" key="1">
    <source>
        <dbReference type="SAM" id="Phobius"/>
    </source>
</evidence>
<feature type="transmembrane region" description="Helical" evidence="1">
    <location>
        <begin position="74"/>
        <end position="92"/>
    </location>
</feature>
<accession>D3PJD9</accession>
<gene>
    <name evidence="2" type="primary">TMM60</name>
</gene>
<feature type="transmembrane region" description="Helical" evidence="1">
    <location>
        <begin position="31"/>
        <end position="53"/>
    </location>
</feature>
<dbReference type="Pfam" id="PF10269">
    <property type="entry name" value="Tmemb_185A"/>
    <property type="match status" value="1"/>
</dbReference>
<keyword evidence="1 2" id="KW-0812">Transmembrane</keyword>